<evidence type="ECO:0000313" key="1">
    <source>
        <dbReference type="EMBL" id="XCM36599.1"/>
    </source>
</evidence>
<dbReference type="RefSeq" id="WP_054466639.1">
    <property type="nucleotide sequence ID" value="NZ_CP159837.1"/>
</dbReference>
<name>A0AAU8JEQ9_9CYAN</name>
<gene>
    <name evidence="1" type="ORF">ABWT76_005370</name>
</gene>
<sequence length="66" mass="7615">MSLTKNRSKLSLEELYGQAMFSTILTSSDRQKIKNLLLGESLSHSEMLIIDRLLYNVRQGWLQVTD</sequence>
<proteinExistence type="predicted"/>
<dbReference type="AlphaFoldDB" id="A0AAU8JEQ9"/>
<reference evidence="1" key="1">
    <citation type="submission" date="2024-07" db="EMBL/GenBank/DDBJ databases">
        <authorList>
            <person name="Kim Y.J."/>
            <person name="Jeong J.Y."/>
        </authorList>
    </citation>
    <scope>NUCLEOTIDE SEQUENCE</scope>
    <source>
        <strain evidence="1">GIHE-MW2</strain>
    </source>
</reference>
<dbReference type="EMBL" id="CP159837">
    <property type="protein sequence ID" value="XCM36599.1"/>
    <property type="molecule type" value="Genomic_DNA"/>
</dbReference>
<organism evidence="1">
    <name type="scientific">Planktothricoides raciborskii GIHE-MW2</name>
    <dbReference type="NCBI Taxonomy" id="2792601"/>
    <lineage>
        <taxon>Bacteria</taxon>
        <taxon>Bacillati</taxon>
        <taxon>Cyanobacteriota</taxon>
        <taxon>Cyanophyceae</taxon>
        <taxon>Oscillatoriophycideae</taxon>
        <taxon>Oscillatoriales</taxon>
        <taxon>Oscillatoriaceae</taxon>
        <taxon>Planktothricoides</taxon>
    </lineage>
</organism>
<accession>A0AAU8JEQ9</accession>
<protein>
    <submittedName>
        <fullName evidence="1">Uncharacterized protein</fullName>
    </submittedName>
</protein>